<keyword evidence="2" id="KW-1185">Reference proteome</keyword>
<reference evidence="1" key="1">
    <citation type="journal article" date="2022" name="Int. J. Mol. Sci.">
        <title>Draft Genome of Tanacetum Coccineum: Genomic Comparison of Closely Related Tanacetum-Family Plants.</title>
        <authorList>
            <person name="Yamashiro T."/>
            <person name="Shiraishi A."/>
            <person name="Nakayama K."/>
            <person name="Satake H."/>
        </authorList>
    </citation>
    <scope>NUCLEOTIDE SEQUENCE</scope>
</reference>
<protein>
    <submittedName>
        <fullName evidence="1">Uncharacterized protein</fullName>
    </submittedName>
</protein>
<comment type="caution">
    <text evidence="1">The sequence shown here is derived from an EMBL/GenBank/DDBJ whole genome shotgun (WGS) entry which is preliminary data.</text>
</comment>
<sequence length="255" mass="28843">MVKICHGYEGNNTQLDEVPYHKLFDISGKQHKRSGPVVQQSGAISALTARNWTIMTRLRKLMNKSGSTLQSTWAKIQEVPMQIGTDAEPLETGLSLRGQGFNDRTVDYDQLVTKHDASSQTDVFSTMVTLRGLVKGKTRIAKAYEGNVTLLCILLRNIGYRSFWHDQICSILGYGDLIRQHHDKRVFTSRRDLQGKRLNIGIVDLILYTISLQETIPHQLLSCLLAKAHKLQAWLWHQDILISNSSTSLGFKKIL</sequence>
<name>A0ABQ5GN29_9ASTR</name>
<accession>A0ABQ5GN29</accession>
<dbReference type="EMBL" id="BQNB010018611">
    <property type="protein sequence ID" value="GJT76297.1"/>
    <property type="molecule type" value="Genomic_DNA"/>
</dbReference>
<reference evidence="1" key="2">
    <citation type="submission" date="2022-01" db="EMBL/GenBank/DDBJ databases">
        <authorList>
            <person name="Yamashiro T."/>
            <person name="Shiraishi A."/>
            <person name="Satake H."/>
            <person name="Nakayama K."/>
        </authorList>
    </citation>
    <scope>NUCLEOTIDE SEQUENCE</scope>
</reference>
<evidence type="ECO:0000313" key="1">
    <source>
        <dbReference type="EMBL" id="GJT76297.1"/>
    </source>
</evidence>
<evidence type="ECO:0000313" key="2">
    <source>
        <dbReference type="Proteomes" id="UP001151760"/>
    </source>
</evidence>
<proteinExistence type="predicted"/>
<dbReference type="Proteomes" id="UP001151760">
    <property type="component" value="Unassembled WGS sequence"/>
</dbReference>
<organism evidence="1 2">
    <name type="scientific">Tanacetum coccineum</name>
    <dbReference type="NCBI Taxonomy" id="301880"/>
    <lineage>
        <taxon>Eukaryota</taxon>
        <taxon>Viridiplantae</taxon>
        <taxon>Streptophyta</taxon>
        <taxon>Embryophyta</taxon>
        <taxon>Tracheophyta</taxon>
        <taxon>Spermatophyta</taxon>
        <taxon>Magnoliopsida</taxon>
        <taxon>eudicotyledons</taxon>
        <taxon>Gunneridae</taxon>
        <taxon>Pentapetalae</taxon>
        <taxon>asterids</taxon>
        <taxon>campanulids</taxon>
        <taxon>Asterales</taxon>
        <taxon>Asteraceae</taxon>
        <taxon>Asteroideae</taxon>
        <taxon>Anthemideae</taxon>
        <taxon>Anthemidinae</taxon>
        <taxon>Tanacetum</taxon>
    </lineage>
</organism>
<gene>
    <name evidence="1" type="ORF">Tco_1043022</name>
</gene>